<keyword evidence="2" id="KW-0805">Transcription regulation</keyword>
<dbReference type="PANTHER" id="PTHR30537:SF5">
    <property type="entry name" value="HTH-TYPE TRANSCRIPTIONAL ACTIVATOR TTDR-RELATED"/>
    <property type="match status" value="1"/>
</dbReference>
<dbReference type="Pfam" id="PF03466">
    <property type="entry name" value="LysR_substrate"/>
    <property type="match status" value="1"/>
</dbReference>
<evidence type="ECO:0000256" key="4">
    <source>
        <dbReference type="ARBA" id="ARBA00023163"/>
    </source>
</evidence>
<evidence type="ECO:0000313" key="7">
    <source>
        <dbReference type="Proteomes" id="UP000501130"/>
    </source>
</evidence>
<dbReference type="InterPro" id="IPR058163">
    <property type="entry name" value="LysR-type_TF_proteobact-type"/>
</dbReference>
<name>A0ABX6N6Y8_9BURK</name>
<reference evidence="6 7" key="1">
    <citation type="submission" date="2020-05" db="EMBL/GenBank/DDBJ databases">
        <title>Compete genome of Limnobacter sp. SAORIC-580.</title>
        <authorList>
            <person name="Song J."/>
            <person name="Cho J.-C."/>
        </authorList>
    </citation>
    <scope>NUCLEOTIDE SEQUENCE [LARGE SCALE GENOMIC DNA]</scope>
    <source>
        <strain evidence="6 7">SAORIC-580</strain>
    </source>
</reference>
<sequence>MDKFRTLEIFIAVAETEGFAAGARKCRLSAPVATKAISELEASLGVRLLNRTTRQVSLTDAGQRYLVDARRIVEELKEADASVIGLHAKPIGTLSVTAPALFGRLFVTPVMVAYLKQYPQMKATLLFQDRIVNLAEEGIDLAVRIGHLADSSLNVIPLGHVKRVMVGSPDYLRRHGTPKQPKDLQHHQLIAAVQMNPVQDWRFGNIDNRVSVRLEPALMTTTNDAAIEAAVLGFGLTRVLSYQVANEIEQGRLKVCLSKFEPDPLPVQIVHREGRTSTAKTRAFIDLARAMLSTSLAKL</sequence>
<dbReference type="Pfam" id="PF00126">
    <property type="entry name" value="HTH_1"/>
    <property type="match status" value="1"/>
</dbReference>
<keyword evidence="4" id="KW-0804">Transcription</keyword>
<dbReference type="InterPro" id="IPR036388">
    <property type="entry name" value="WH-like_DNA-bd_sf"/>
</dbReference>
<dbReference type="Gene3D" id="1.10.10.10">
    <property type="entry name" value="Winged helix-like DNA-binding domain superfamily/Winged helix DNA-binding domain"/>
    <property type="match status" value="1"/>
</dbReference>
<dbReference type="InterPro" id="IPR005119">
    <property type="entry name" value="LysR_subst-bd"/>
</dbReference>
<dbReference type="CDD" id="cd08471">
    <property type="entry name" value="PBP2_CrgA_like_2"/>
    <property type="match status" value="1"/>
</dbReference>
<feature type="domain" description="HTH lysR-type" evidence="5">
    <location>
        <begin position="1"/>
        <end position="59"/>
    </location>
</feature>
<evidence type="ECO:0000313" key="6">
    <source>
        <dbReference type="EMBL" id="QJR29973.1"/>
    </source>
</evidence>
<dbReference type="SUPFAM" id="SSF46785">
    <property type="entry name" value="Winged helix' DNA-binding domain"/>
    <property type="match status" value="1"/>
</dbReference>
<dbReference type="InterPro" id="IPR036390">
    <property type="entry name" value="WH_DNA-bd_sf"/>
</dbReference>
<dbReference type="Gene3D" id="3.40.190.290">
    <property type="match status" value="1"/>
</dbReference>
<keyword evidence="7" id="KW-1185">Reference proteome</keyword>
<dbReference type="PANTHER" id="PTHR30537">
    <property type="entry name" value="HTH-TYPE TRANSCRIPTIONAL REGULATOR"/>
    <property type="match status" value="1"/>
</dbReference>
<gene>
    <name evidence="6" type="ORF">HKT17_09790</name>
</gene>
<dbReference type="Proteomes" id="UP000501130">
    <property type="component" value="Chromosome"/>
</dbReference>
<evidence type="ECO:0000256" key="2">
    <source>
        <dbReference type="ARBA" id="ARBA00023015"/>
    </source>
</evidence>
<proteinExistence type="inferred from homology"/>
<evidence type="ECO:0000259" key="5">
    <source>
        <dbReference type="PROSITE" id="PS50931"/>
    </source>
</evidence>
<accession>A0ABX6N6Y8</accession>
<evidence type="ECO:0000256" key="1">
    <source>
        <dbReference type="ARBA" id="ARBA00009437"/>
    </source>
</evidence>
<dbReference type="EMBL" id="CP053084">
    <property type="protein sequence ID" value="QJR29973.1"/>
    <property type="molecule type" value="Genomic_DNA"/>
</dbReference>
<organism evidence="6 7">
    <name type="scientific">Limnobacter profundi</name>
    <dbReference type="NCBI Taxonomy" id="2732163"/>
    <lineage>
        <taxon>Bacteria</taxon>
        <taxon>Pseudomonadati</taxon>
        <taxon>Pseudomonadota</taxon>
        <taxon>Betaproteobacteria</taxon>
        <taxon>Burkholderiales</taxon>
        <taxon>Burkholderiaceae</taxon>
        <taxon>Limnobacter</taxon>
    </lineage>
</organism>
<evidence type="ECO:0000256" key="3">
    <source>
        <dbReference type="ARBA" id="ARBA00023125"/>
    </source>
</evidence>
<protein>
    <submittedName>
        <fullName evidence="6">LysR family transcriptional regulator</fullName>
    </submittedName>
</protein>
<dbReference type="PROSITE" id="PS50931">
    <property type="entry name" value="HTH_LYSR"/>
    <property type="match status" value="1"/>
</dbReference>
<dbReference type="SUPFAM" id="SSF53850">
    <property type="entry name" value="Periplasmic binding protein-like II"/>
    <property type="match status" value="1"/>
</dbReference>
<dbReference type="InterPro" id="IPR000847">
    <property type="entry name" value="LysR_HTH_N"/>
</dbReference>
<dbReference type="RefSeq" id="WP_171099683.1">
    <property type="nucleotide sequence ID" value="NZ_CP053084.1"/>
</dbReference>
<keyword evidence="3" id="KW-0238">DNA-binding</keyword>
<comment type="similarity">
    <text evidence="1">Belongs to the LysR transcriptional regulatory family.</text>
</comment>